<evidence type="ECO:0000313" key="1">
    <source>
        <dbReference type="EMBL" id="CDH44931.1"/>
    </source>
</evidence>
<name>A0A7U7GAT6_9GAMM</name>
<sequence>MKRYQRLLGLFGLLGLLWVLPGLVFAHGGEDHGDAKIAAAAPSARPRLEASSPDFQIVAILHDRTLDLYLDRYATNEPVLNARITVESDGQSRPAVASADGAYRVHDIAAWTTPGAHELIVTVDAEGVSDILIGNLVIPSPPAIAPASISGGWRRWLEWLGAGAVGLLLGLLLGRGGPATAVALLPLLLGLSLPSPPALAHGGEDHSADPPAAILPTSGERAQRFPDGSLFVPKPVQRVLGLRTTLTTRQELPRTVELNGHLVADPNQSGRVQATQTGRITPTSDGLPYLGQAVNADQVLGYVIPVAASIETAGQRALLAELDSQLDLATRRLNRLQQLAGSVAAKDIEEARTELNGLRQRRPVEIGRAHV</sequence>
<evidence type="ECO:0000313" key="2">
    <source>
        <dbReference type="Proteomes" id="UP000019184"/>
    </source>
</evidence>
<keyword evidence="2" id="KW-1185">Reference proteome</keyword>
<accession>A0A7U7GAT6</accession>
<comment type="caution">
    <text evidence="1">The sequence shown here is derived from an EMBL/GenBank/DDBJ whole genome shotgun (WGS) entry which is preliminary data.</text>
</comment>
<organism evidence="1 2">
    <name type="scientific">Candidatus Contendobacter odensis Run_B_J11</name>
    <dbReference type="NCBI Taxonomy" id="1400861"/>
    <lineage>
        <taxon>Bacteria</taxon>
        <taxon>Pseudomonadati</taxon>
        <taxon>Pseudomonadota</taxon>
        <taxon>Gammaproteobacteria</taxon>
        <taxon>Candidatus Competibacteraceae</taxon>
        <taxon>Candidatus Contendibacter</taxon>
    </lineage>
</organism>
<gene>
    <name evidence="1" type="ORF">BN874_200001</name>
</gene>
<reference evidence="1 2" key="1">
    <citation type="journal article" date="2014" name="ISME J.">
        <title>Candidatus Competibacter-lineage genomes retrieved from metagenomes reveal functional metabolic diversity.</title>
        <authorList>
            <person name="McIlroy S.J."/>
            <person name="Albertsen M."/>
            <person name="Andresen E.K."/>
            <person name="Saunders A.M."/>
            <person name="Kristiansen R."/>
            <person name="Stokholm-Bjerregaard M."/>
            <person name="Nielsen K.L."/>
            <person name="Nielsen P.H."/>
        </authorList>
    </citation>
    <scope>NUCLEOTIDE SEQUENCE [LARGE SCALE GENOMIC DNA]</scope>
    <source>
        <strain evidence="1 2">Run_B_J11</strain>
    </source>
</reference>
<dbReference type="OrthoDB" id="7059230at2"/>
<proteinExistence type="predicted"/>
<dbReference type="Proteomes" id="UP000019184">
    <property type="component" value="Unassembled WGS sequence"/>
</dbReference>
<dbReference type="RefSeq" id="WP_051497611.1">
    <property type="nucleotide sequence ID" value="NZ_CBTK010000113.1"/>
</dbReference>
<protein>
    <submittedName>
        <fullName evidence="1">Uncharacterized protein</fullName>
    </submittedName>
</protein>
<dbReference type="EMBL" id="CBTK010000113">
    <property type="protein sequence ID" value="CDH44931.1"/>
    <property type="molecule type" value="Genomic_DNA"/>
</dbReference>
<dbReference type="AlphaFoldDB" id="A0A7U7GAT6"/>